<dbReference type="PANTHER" id="PTHR13800">
    <property type="entry name" value="TRANSIENT RECEPTOR POTENTIAL CATION CHANNEL, SUBFAMILY M, MEMBER 6"/>
    <property type="match status" value="1"/>
</dbReference>
<evidence type="ECO:0000313" key="3">
    <source>
        <dbReference type="Proteomes" id="UP001162483"/>
    </source>
</evidence>
<feature type="transmembrane region" description="Helical" evidence="1">
    <location>
        <begin position="40"/>
        <end position="66"/>
    </location>
</feature>
<gene>
    <name evidence="2" type="ORF">SPARVUS_LOCUS4872076</name>
</gene>
<accession>A0ABN9CFP0</accession>
<proteinExistence type="predicted"/>
<evidence type="ECO:0000256" key="1">
    <source>
        <dbReference type="SAM" id="Phobius"/>
    </source>
</evidence>
<keyword evidence="1" id="KW-0472">Membrane</keyword>
<dbReference type="Proteomes" id="UP001162483">
    <property type="component" value="Unassembled WGS sequence"/>
</dbReference>
<feature type="non-terminal residue" evidence="2">
    <location>
        <position position="83"/>
    </location>
</feature>
<keyword evidence="1" id="KW-0812">Transmembrane</keyword>
<name>A0ABN9CFP0_9NEOB</name>
<dbReference type="InterPro" id="IPR050927">
    <property type="entry name" value="TRPM"/>
</dbReference>
<keyword evidence="3" id="KW-1185">Reference proteome</keyword>
<comment type="caution">
    <text evidence="2">The sequence shown here is derived from an EMBL/GenBank/DDBJ whole genome shotgun (WGS) entry which is preliminary data.</text>
</comment>
<sequence length="83" mass="9875">MKKENNIDVFPTECTPGEPHRAVQNTTNCRSMTERFQAFFMAPVVIFHLNILSYFAFLLLFAYILMTDFQPVPSWREHVIYLW</sequence>
<evidence type="ECO:0000313" key="2">
    <source>
        <dbReference type="EMBL" id="CAI9558337.1"/>
    </source>
</evidence>
<protein>
    <submittedName>
        <fullName evidence="2">Uncharacterized protein</fullName>
    </submittedName>
</protein>
<organism evidence="2 3">
    <name type="scientific">Staurois parvus</name>
    <dbReference type="NCBI Taxonomy" id="386267"/>
    <lineage>
        <taxon>Eukaryota</taxon>
        <taxon>Metazoa</taxon>
        <taxon>Chordata</taxon>
        <taxon>Craniata</taxon>
        <taxon>Vertebrata</taxon>
        <taxon>Euteleostomi</taxon>
        <taxon>Amphibia</taxon>
        <taxon>Batrachia</taxon>
        <taxon>Anura</taxon>
        <taxon>Neobatrachia</taxon>
        <taxon>Ranoidea</taxon>
        <taxon>Ranidae</taxon>
        <taxon>Staurois</taxon>
    </lineage>
</organism>
<dbReference type="EMBL" id="CATNWA010009638">
    <property type="protein sequence ID" value="CAI9558337.1"/>
    <property type="molecule type" value="Genomic_DNA"/>
</dbReference>
<dbReference type="PANTHER" id="PTHR13800:SF2">
    <property type="entry name" value="TRANSIENT RECEPTOR POTENTIAL CATION CHANNEL SUBFAMILY M MEMBER 2"/>
    <property type="match status" value="1"/>
</dbReference>
<keyword evidence="1" id="KW-1133">Transmembrane helix</keyword>
<reference evidence="2" key="1">
    <citation type="submission" date="2023-05" db="EMBL/GenBank/DDBJ databases">
        <authorList>
            <person name="Stuckert A."/>
        </authorList>
    </citation>
    <scope>NUCLEOTIDE SEQUENCE</scope>
</reference>